<comment type="subcellular location">
    <subcellularLocation>
        <location evidence="1">Nucleus</location>
    </subcellularLocation>
</comment>
<evidence type="ECO:0000256" key="1">
    <source>
        <dbReference type="ARBA" id="ARBA00004123"/>
    </source>
</evidence>
<feature type="compositionally biased region" description="Low complexity" evidence="4">
    <location>
        <begin position="436"/>
        <end position="451"/>
    </location>
</feature>
<dbReference type="Pfam" id="PF16755">
    <property type="entry name" value="Beta-prop_NUP159_NUP214"/>
    <property type="match status" value="1"/>
</dbReference>
<dbReference type="GO" id="GO:0008139">
    <property type="term" value="F:nuclear localization sequence binding"/>
    <property type="evidence" value="ECO:0007669"/>
    <property type="project" value="TreeGrafter"/>
</dbReference>
<dbReference type="InterPro" id="IPR015943">
    <property type="entry name" value="WD40/YVTN_repeat-like_dom_sf"/>
</dbReference>
<name>E3M3U0_CAERE</name>
<dbReference type="GO" id="GO:0089720">
    <property type="term" value="F:caspase binding"/>
    <property type="evidence" value="ECO:0007669"/>
    <property type="project" value="EnsemblMetazoa"/>
</dbReference>
<dbReference type="GO" id="GO:0017056">
    <property type="term" value="F:structural constituent of nuclear pore"/>
    <property type="evidence" value="ECO:0007669"/>
    <property type="project" value="TreeGrafter"/>
</dbReference>
<evidence type="ECO:0000259" key="5">
    <source>
        <dbReference type="Pfam" id="PF16755"/>
    </source>
</evidence>
<dbReference type="HOGENOM" id="CLU_253002_0_0_1"/>
<keyword evidence="7" id="KW-1185">Reference proteome</keyword>
<feature type="compositionally biased region" description="Low complexity" evidence="4">
    <location>
        <begin position="1230"/>
        <end position="1240"/>
    </location>
</feature>
<feature type="region of interest" description="Disordered" evidence="4">
    <location>
        <begin position="845"/>
        <end position="864"/>
    </location>
</feature>
<dbReference type="STRING" id="31234.E3M3U0"/>
<reference evidence="6" key="1">
    <citation type="submission" date="2007-07" db="EMBL/GenBank/DDBJ databases">
        <title>PCAP assembly of the Caenorhabditis remanei genome.</title>
        <authorList>
            <consortium name="The Caenorhabditis remanei Sequencing Consortium"/>
            <person name="Wilson R.K."/>
        </authorList>
    </citation>
    <scope>NUCLEOTIDE SEQUENCE [LARGE SCALE GENOMIC DNA]</scope>
    <source>
        <strain evidence="6">PB4641</strain>
    </source>
</reference>
<keyword evidence="3" id="KW-0539">Nucleus</keyword>
<dbReference type="FunCoup" id="E3M3U0">
    <property type="interactions" value="271"/>
</dbReference>
<dbReference type="GO" id="GO:0005643">
    <property type="term" value="C:nuclear pore"/>
    <property type="evidence" value="ECO:0007669"/>
    <property type="project" value="TreeGrafter"/>
</dbReference>
<evidence type="ECO:0000313" key="6">
    <source>
        <dbReference type="EMBL" id="EFO90648.1"/>
    </source>
</evidence>
<dbReference type="PANTHER" id="PTHR23193:SF46">
    <property type="entry name" value="NUCLEAR PORE COMPLEX PROTEIN NUP214"/>
    <property type="match status" value="1"/>
</dbReference>
<dbReference type="SUPFAM" id="SSF117289">
    <property type="entry name" value="Nucleoporin domain"/>
    <property type="match status" value="1"/>
</dbReference>
<evidence type="ECO:0000256" key="3">
    <source>
        <dbReference type="ARBA" id="ARBA00023242"/>
    </source>
</evidence>
<accession>E3M3U0</accession>
<gene>
    <name evidence="6" type="primary">Cre-npp-14</name>
    <name evidence="6" type="ORF">CRE_08017</name>
</gene>
<proteinExistence type="predicted"/>
<evidence type="ECO:0000256" key="4">
    <source>
        <dbReference type="SAM" id="MobiDB-lite"/>
    </source>
</evidence>
<feature type="compositionally biased region" description="Low complexity" evidence="4">
    <location>
        <begin position="494"/>
        <end position="506"/>
    </location>
</feature>
<dbReference type="Proteomes" id="UP000008281">
    <property type="component" value="Unassembled WGS sequence"/>
</dbReference>
<dbReference type="Gene3D" id="2.130.10.10">
    <property type="entry name" value="YVTN repeat-like/Quinoprotein amine dehydrogenase"/>
    <property type="match status" value="1"/>
</dbReference>
<feature type="compositionally biased region" description="Low complexity" evidence="4">
    <location>
        <begin position="1040"/>
        <end position="1058"/>
    </location>
</feature>
<evidence type="ECO:0000313" key="7">
    <source>
        <dbReference type="Proteomes" id="UP000008281"/>
    </source>
</evidence>
<dbReference type="OrthoDB" id="248320at2759"/>
<organism evidence="7">
    <name type="scientific">Caenorhabditis remanei</name>
    <name type="common">Caenorhabditis vulgaris</name>
    <dbReference type="NCBI Taxonomy" id="31234"/>
    <lineage>
        <taxon>Eukaryota</taxon>
        <taxon>Metazoa</taxon>
        <taxon>Ecdysozoa</taxon>
        <taxon>Nematoda</taxon>
        <taxon>Chromadorea</taxon>
        <taxon>Rhabditida</taxon>
        <taxon>Rhabditina</taxon>
        <taxon>Rhabditomorpha</taxon>
        <taxon>Rhabditoidea</taxon>
        <taxon>Rhabditidae</taxon>
        <taxon>Peloderinae</taxon>
        <taxon>Caenorhabditis</taxon>
    </lineage>
</organism>
<dbReference type="EMBL" id="DS268423">
    <property type="protein sequence ID" value="EFO90648.1"/>
    <property type="molecule type" value="Genomic_DNA"/>
</dbReference>
<feature type="compositionally biased region" description="Low complexity" evidence="4">
    <location>
        <begin position="1016"/>
        <end position="1032"/>
    </location>
</feature>
<feature type="region of interest" description="Disordered" evidence="4">
    <location>
        <begin position="894"/>
        <end position="1072"/>
    </location>
</feature>
<feature type="region of interest" description="Disordered" evidence="4">
    <location>
        <begin position="434"/>
        <end position="513"/>
    </location>
</feature>
<dbReference type="GO" id="GO:1900118">
    <property type="term" value="P:negative regulation of execution phase of apoptosis"/>
    <property type="evidence" value="ECO:0007669"/>
    <property type="project" value="EnsemblMetazoa"/>
</dbReference>
<feature type="compositionally biased region" description="Polar residues" evidence="4">
    <location>
        <begin position="466"/>
        <end position="486"/>
    </location>
</feature>
<feature type="domain" description="Nucleoporin Nup159/Nup146 N-terminal" evidence="5">
    <location>
        <begin position="83"/>
        <end position="399"/>
    </location>
</feature>
<feature type="compositionally biased region" description="Low complexity" evidence="4">
    <location>
        <begin position="896"/>
        <end position="912"/>
    </location>
</feature>
<dbReference type="PANTHER" id="PTHR23193">
    <property type="entry name" value="NUCLEAR PORE COMPLEX PROTEIN NUP"/>
    <property type="match status" value="1"/>
</dbReference>
<feature type="compositionally biased region" description="Low complexity" evidence="4">
    <location>
        <begin position="928"/>
        <end position="939"/>
    </location>
</feature>
<dbReference type="OMA" id="WLSTFQF"/>
<feature type="compositionally biased region" description="Basic and acidic residues" evidence="4">
    <location>
        <begin position="1002"/>
        <end position="1015"/>
    </location>
</feature>
<feature type="compositionally biased region" description="Polar residues" evidence="4">
    <location>
        <begin position="1192"/>
        <end position="1205"/>
    </location>
</feature>
<dbReference type="InterPro" id="IPR039462">
    <property type="entry name" value="Nup159/Nup146_N"/>
</dbReference>
<feature type="compositionally biased region" description="Basic and acidic residues" evidence="4">
    <location>
        <begin position="913"/>
        <end position="922"/>
    </location>
</feature>
<evidence type="ECO:0000256" key="2">
    <source>
        <dbReference type="ARBA" id="ARBA00022448"/>
    </source>
</evidence>
<dbReference type="InterPro" id="IPR026054">
    <property type="entry name" value="Nucleoporin"/>
</dbReference>
<dbReference type="GO" id="GO:0006405">
    <property type="term" value="P:RNA export from nucleus"/>
    <property type="evidence" value="ECO:0007669"/>
    <property type="project" value="TreeGrafter"/>
</dbReference>
<feature type="compositionally biased region" description="Polar residues" evidence="4">
    <location>
        <begin position="845"/>
        <end position="861"/>
    </location>
</feature>
<feature type="region of interest" description="Disordered" evidence="4">
    <location>
        <begin position="1167"/>
        <end position="1244"/>
    </location>
</feature>
<feature type="region of interest" description="Disordered" evidence="4">
    <location>
        <begin position="1346"/>
        <end position="1395"/>
    </location>
</feature>
<protein>
    <submittedName>
        <fullName evidence="6">CRE-NPP-14 protein</fullName>
    </submittedName>
</protein>
<dbReference type="InParanoid" id="E3M3U0"/>
<keyword evidence="2" id="KW-0813">Transport</keyword>
<dbReference type="GO" id="GO:0006606">
    <property type="term" value="P:protein import into nucleus"/>
    <property type="evidence" value="ECO:0007669"/>
    <property type="project" value="TreeGrafter"/>
</dbReference>
<feature type="compositionally biased region" description="Polar residues" evidence="4">
    <location>
        <begin position="1382"/>
        <end position="1395"/>
    </location>
</feature>
<dbReference type="eggNOG" id="KOG3630">
    <property type="taxonomic scope" value="Eukaryota"/>
</dbReference>
<feature type="compositionally biased region" description="Basic and acidic residues" evidence="4">
    <location>
        <begin position="973"/>
        <end position="994"/>
    </location>
</feature>
<sequence>MSTDEVAQDVSQVNDFHFHTCRKFRLFSQKTEGSSEGVIVRNHLVTSSQLGVTFALYDKNQVTCFSTKSLLGYKVTRENMNSEVTDLSVKSIRLFGVESINDMGVNSDGTLLAILHTQNNDVSVDVFDIKTLCSSTSSDPFKPLCSTRVGTEQTNQGTCLEWNPAFPDTFAAASTDRSIMVAKINPQNPTSQKLIGIGKLGAITTAISWSPKGKQLTIGDSLGKIVQLKPELDVVRSQFGPDHSPAYGKVTGLCWLATTEWMVSFERGTDHDAYLMRCKKDKPTEWIQYHELSYTSSKWSFVPQLLPATQLLVDWNVVIVGNSKTSEISVVGKRDEWQTWVPVEGEGIYLPTTSNGKDTIPIGVAIDRSMMDEVSLKPDGSQKHRPSPLVLCLTNDGVLTAHHVISTFAPHKPCQIASQNLAIVGLTKLQMEQQKDASPASASSKPVAKPSTIFDQTPKTAAPPTNLFSTSPKPVTPLFGSTTPAATPSFMLGTPAAAPTPSTAASEPVPVATPKSAQEEAAAIEKKKEEALAAKKKILVERYCKMNSSMASTKDFMMKMSFAVGKLKVTVFQCAQVIQENFAGSKNVIEELRTIVTALERMSERTQHTVKEMDFETEEKMELVSGNENGERILEKLQEMSETEKLMRFNKMETAADLLYGKFEECNENMKKLRQSLIEKESLRKASVLSPLRNNSNLTHFRTSAETEIALKVMRNVSKIIVDTRERIQMTELEFVRLKRDVQKNDDKKTKKNVAISQPAEISILEGDAPKRSNVTDAQIVKARQTLVARIQKRGAVKTRDVIIESYKKPAEPRQKKDDEIDTSNLANAILKLSMTPRRVMQSSSIFSPATLTPSTKSDAATQADEPPIVKTVVVTVESPAKPIAAAPAVSKPVSKPATTTTTSSITTPKITAVKEEPKEQKQPLATSSSIFSGSLFGSKTPQAPAAKPSLFGTPEDTKPKVEQAKTPVIEEVQEKPEETKEEKVPVNEEKSENEQAAPIVEEPKSEPPKAEEIPKVVAPTETPAPAAPVETNVDTTPKTPSFSFNTTPKSTTSTPSIFGGGLKSTTPNTSNSSSIFGGAAQPTPVAAANTSSVFGGGAKTSPFGNFGATQPAQAQNPAPAAAPAVSFSFNTGASAPPKPASFGAFGGGAPAKPSSVFGASVTAPTVPNVDDGMEDDSMINAGGPGGFMSGLGNSTAANTSNSGGNLFAPKPSTGTTSSSSWLFGGGAASQQQSQQQQQQKVSIHSNRLNSKLFIFQPSFSFSNAGTSQQPAATSTSSVFGGGPKFGSSPVFGGKAFGGGAAAPAATGLSKNASIFGGGVSSSPSAPAASGGFAQFATGQKTSSLFGGGAAAATPQPNSSIFGGGAKTSPAPASSIFGGGASSNANKTSSFTSWR</sequence>